<dbReference type="AlphaFoldDB" id="A6DKM4"/>
<gene>
    <name evidence="1" type="ORF">LNTAR_00935</name>
</gene>
<dbReference type="RefSeq" id="WP_007278436.1">
    <property type="nucleotide sequence ID" value="NZ_ABCK01000007.1"/>
</dbReference>
<protein>
    <submittedName>
        <fullName evidence="1">Uncharacterized protein</fullName>
    </submittedName>
</protein>
<reference evidence="1 2" key="1">
    <citation type="journal article" date="2010" name="J. Bacteriol.">
        <title>Genome sequence of Lentisphaera araneosa HTCC2155T, the type species of the order Lentisphaerales in the phylum Lentisphaerae.</title>
        <authorList>
            <person name="Thrash J.C."/>
            <person name="Cho J.C."/>
            <person name="Vergin K.L."/>
            <person name="Morris R.M."/>
            <person name="Giovannoni S.J."/>
        </authorList>
    </citation>
    <scope>NUCLEOTIDE SEQUENCE [LARGE SCALE GENOMIC DNA]</scope>
    <source>
        <strain evidence="1 2">HTCC2155</strain>
    </source>
</reference>
<evidence type="ECO:0000313" key="2">
    <source>
        <dbReference type="Proteomes" id="UP000004947"/>
    </source>
</evidence>
<name>A6DKM4_9BACT</name>
<comment type="caution">
    <text evidence="1">The sequence shown here is derived from an EMBL/GenBank/DDBJ whole genome shotgun (WGS) entry which is preliminary data.</text>
</comment>
<dbReference type="STRING" id="313628.LNTAR_00935"/>
<organism evidence="1 2">
    <name type="scientific">Lentisphaera araneosa HTCC2155</name>
    <dbReference type="NCBI Taxonomy" id="313628"/>
    <lineage>
        <taxon>Bacteria</taxon>
        <taxon>Pseudomonadati</taxon>
        <taxon>Lentisphaerota</taxon>
        <taxon>Lentisphaeria</taxon>
        <taxon>Lentisphaerales</taxon>
        <taxon>Lentisphaeraceae</taxon>
        <taxon>Lentisphaera</taxon>
    </lineage>
</organism>
<dbReference type="EMBL" id="ABCK01000007">
    <property type="protein sequence ID" value="EDM27922.1"/>
    <property type="molecule type" value="Genomic_DNA"/>
</dbReference>
<sequence length="168" mass="18147">MPFNGDGGWGTEGNSWDDLISTRLTDDEKAMHPLPADNANGLAEEIYVCASDTRSVADNTLSAGMKRSYAMNGGFAIKQGPNLTGISTVDGYSVQISEVDNSAGIIMIGERFNKGNTRGRGQSTSLGWQESHLGDSVHVREGVFQFVYVDGHTGNIPGAFFMNFQDFR</sequence>
<proteinExistence type="predicted"/>
<accession>A6DKM4</accession>
<keyword evidence="2" id="KW-1185">Reference proteome</keyword>
<evidence type="ECO:0000313" key="1">
    <source>
        <dbReference type="EMBL" id="EDM27922.1"/>
    </source>
</evidence>
<dbReference type="Proteomes" id="UP000004947">
    <property type="component" value="Unassembled WGS sequence"/>
</dbReference>